<gene>
    <name evidence="1" type="ORF">SVUK_LOCUS1509</name>
</gene>
<proteinExistence type="predicted"/>
<accession>A0A3P7HZG2</accession>
<sequence>MKIEAWDDLAVRLKSHYYMNAQNSGSGHQKLQRRSSLDFAENLKDQG</sequence>
<dbReference type="AlphaFoldDB" id="A0A3P7HZG2"/>
<organism evidence="1 2">
    <name type="scientific">Strongylus vulgaris</name>
    <name type="common">Blood worm</name>
    <dbReference type="NCBI Taxonomy" id="40348"/>
    <lineage>
        <taxon>Eukaryota</taxon>
        <taxon>Metazoa</taxon>
        <taxon>Ecdysozoa</taxon>
        <taxon>Nematoda</taxon>
        <taxon>Chromadorea</taxon>
        <taxon>Rhabditida</taxon>
        <taxon>Rhabditina</taxon>
        <taxon>Rhabditomorpha</taxon>
        <taxon>Strongyloidea</taxon>
        <taxon>Strongylidae</taxon>
        <taxon>Strongylus</taxon>
    </lineage>
</organism>
<protein>
    <submittedName>
        <fullName evidence="1">Uncharacterized protein</fullName>
    </submittedName>
</protein>
<evidence type="ECO:0000313" key="2">
    <source>
        <dbReference type="Proteomes" id="UP000270094"/>
    </source>
</evidence>
<name>A0A3P7HZG2_STRVU</name>
<dbReference type="EMBL" id="UYYB01002994">
    <property type="protein sequence ID" value="VDM66511.1"/>
    <property type="molecule type" value="Genomic_DNA"/>
</dbReference>
<evidence type="ECO:0000313" key="1">
    <source>
        <dbReference type="EMBL" id="VDM66511.1"/>
    </source>
</evidence>
<dbReference type="Proteomes" id="UP000270094">
    <property type="component" value="Unassembled WGS sequence"/>
</dbReference>
<reference evidence="1 2" key="1">
    <citation type="submission" date="2018-11" db="EMBL/GenBank/DDBJ databases">
        <authorList>
            <consortium name="Pathogen Informatics"/>
        </authorList>
    </citation>
    <scope>NUCLEOTIDE SEQUENCE [LARGE SCALE GENOMIC DNA]</scope>
</reference>
<keyword evidence="2" id="KW-1185">Reference proteome</keyword>